<evidence type="ECO:0000313" key="3">
    <source>
        <dbReference type="EMBL" id="SFP67706.1"/>
    </source>
</evidence>
<dbReference type="EMBL" id="FOWC01000006">
    <property type="protein sequence ID" value="SFP67706.1"/>
    <property type="molecule type" value="Genomic_DNA"/>
</dbReference>
<dbReference type="AlphaFoldDB" id="A0A1I5SBK3"/>
<dbReference type="GO" id="GO:0016020">
    <property type="term" value="C:membrane"/>
    <property type="evidence" value="ECO:0007669"/>
    <property type="project" value="TreeGrafter"/>
</dbReference>
<keyword evidence="5" id="KW-1185">Reference proteome</keyword>
<dbReference type="Pfam" id="PF00561">
    <property type="entry name" value="Abhydrolase_1"/>
    <property type="match status" value="1"/>
</dbReference>
<dbReference type="InterPro" id="IPR050266">
    <property type="entry name" value="AB_hydrolase_sf"/>
</dbReference>
<dbReference type="STRING" id="112413.SAMN05421854_106252"/>
<evidence type="ECO:0000313" key="4">
    <source>
        <dbReference type="Proteomes" id="UP000199137"/>
    </source>
</evidence>
<feature type="domain" description="AB hydrolase-1" evidence="1">
    <location>
        <begin position="17"/>
        <end position="134"/>
    </location>
</feature>
<protein>
    <submittedName>
        <fullName evidence="2">Alpha/beta hydrolase</fullName>
    </submittedName>
    <submittedName>
        <fullName evidence="3">Pimeloyl-ACP methyl ester carboxylesterase</fullName>
    </submittedName>
</protein>
<dbReference type="PANTHER" id="PTHR43798:SF33">
    <property type="entry name" value="HYDROLASE, PUTATIVE (AFU_ORTHOLOGUE AFUA_2G14860)-RELATED"/>
    <property type="match status" value="1"/>
</dbReference>
<proteinExistence type="predicted"/>
<dbReference type="RefSeq" id="WP_067588329.1">
    <property type="nucleotide sequence ID" value="NZ_FOWC01000006.1"/>
</dbReference>
<evidence type="ECO:0000313" key="5">
    <source>
        <dbReference type="Proteomes" id="UP000470404"/>
    </source>
</evidence>
<gene>
    <name evidence="2" type="ORF">G3I59_01260</name>
    <name evidence="3" type="ORF">SAMN05421854_106252</name>
</gene>
<accession>A0A1I5SBK3</accession>
<dbReference type="Gene3D" id="3.40.50.1820">
    <property type="entry name" value="alpha/beta hydrolase"/>
    <property type="match status" value="1"/>
</dbReference>
<sequence length="265" mass="28964">MKPDAPKVHPLNEGTGPVLVFAHGLEDHWRTWSAVAARLPHWRVLSIDLPWRAGNDYRWRFAGSPSDWIAAALDTVDDPAPVLAGHSFGANALLELLSREPERPCPAAVLAMPFYRPAEATVTWRTVERSRETFERQIRGGLLTRLGSRAAGLCGEVLEKMHAKTAERIGPVGFLAVFEQYVASGHLPLAETTAPALVLGGEQDIGFSLRDLEALSGALPRGRLHCAPHFDHFCHLHSAAEVAAIVDGFVRDRAAAPERERGSRT</sequence>
<dbReference type="Proteomes" id="UP000199137">
    <property type="component" value="Unassembled WGS sequence"/>
</dbReference>
<dbReference type="Proteomes" id="UP000470404">
    <property type="component" value="Unassembled WGS sequence"/>
</dbReference>
<reference evidence="3 4" key="1">
    <citation type="submission" date="2016-10" db="EMBL/GenBank/DDBJ databases">
        <authorList>
            <person name="de Groot N.N."/>
        </authorList>
    </citation>
    <scope>NUCLEOTIDE SEQUENCE [LARGE SCALE GENOMIC DNA]</scope>
    <source>
        <strain evidence="3 4">DSM 44637</strain>
    </source>
</reference>
<dbReference type="GO" id="GO:0016787">
    <property type="term" value="F:hydrolase activity"/>
    <property type="evidence" value="ECO:0007669"/>
    <property type="project" value="UniProtKB-KW"/>
</dbReference>
<dbReference type="InterPro" id="IPR029058">
    <property type="entry name" value="AB_hydrolase_fold"/>
</dbReference>
<dbReference type="EMBL" id="JAAGNC010000009">
    <property type="protein sequence ID" value="NEC54274.1"/>
    <property type="molecule type" value="Genomic_DNA"/>
</dbReference>
<organism evidence="3 4">
    <name type="scientific">Amycolatopsis rubida</name>
    <dbReference type="NCBI Taxonomy" id="112413"/>
    <lineage>
        <taxon>Bacteria</taxon>
        <taxon>Bacillati</taxon>
        <taxon>Actinomycetota</taxon>
        <taxon>Actinomycetes</taxon>
        <taxon>Pseudonocardiales</taxon>
        <taxon>Pseudonocardiaceae</taxon>
        <taxon>Amycolatopsis</taxon>
    </lineage>
</organism>
<dbReference type="SUPFAM" id="SSF53474">
    <property type="entry name" value="alpha/beta-Hydrolases"/>
    <property type="match status" value="1"/>
</dbReference>
<keyword evidence="2" id="KW-0378">Hydrolase</keyword>
<name>A0A1I5SBK3_9PSEU</name>
<reference evidence="2 5" key="2">
    <citation type="submission" date="2020-01" db="EMBL/GenBank/DDBJ databases">
        <title>Insect and environment-associated Actinomycetes.</title>
        <authorList>
            <person name="Currrie C."/>
            <person name="Chevrette M."/>
            <person name="Carlson C."/>
            <person name="Stubbendieck R."/>
            <person name="Wendt-Pienkowski E."/>
        </authorList>
    </citation>
    <scope>NUCLEOTIDE SEQUENCE [LARGE SCALE GENOMIC DNA]</scope>
    <source>
        <strain evidence="2 5">SID8386</strain>
    </source>
</reference>
<dbReference type="InterPro" id="IPR000073">
    <property type="entry name" value="AB_hydrolase_1"/>
</dbReference>
<evidence type="ECO:0000259" key="1">
    <source>
        <dbReference type="Pfam" id="PF00561"/>
    </source>
</evidence>
<evidence type="ECO:0000313" key="2">
    <source>
        <dbReference type="EMBL" id="NEC54274.1"/>
    </source>
</evidence>
<dbReference type="OrthoDB" id="4027744at2"/>
<dbReference type="PANTHER" id="PTHR43798">
    <property type="entry name" value="MONOACYLGLYCEROL LIPASE"/>
    <property type="match status" value="1"/>
</dbReference>